<evidence type="ECO:0000259" key="1">
    <source>
        <dbReference type="Pfam" id="PF19624"/>
    </source>
</evidence>
<reference evidence="2 3" key="1">
    <citation type="submission" date="2020-08" db="EMBL/GenBank/DDBJ databases">
        <title>Genome sequencing of Purple Non-Sulfur Bacteria from various extreme environments.</title>
        <authorList>
            <person name="Mayer M."/>
        </authorList>
    </citation>
    <scope>NUCLEOTIDE SEQUENCE [LARGE SCALE GENOMIC DNA]</scope>
    <source>
        <strain evidence="2 3">2761</strain>
    </source>
</reference>
<protein>
    <recommendedName>
        <fullName evidence="1">DUF6129 domain-containing protein</fullName>
    </recommendedName>
</protein>
<dbReference type="EMBL" id="JACIGE010000013">
    <property type="protein sequence ID" value="MBB4248734.1"/>
    <property type="molecule type" value="Genomic_DNA"/>
</dbReference>
<name>A0A840G306_RHOTE</name>
<dbReference type="InterPro" id="IPR046132">
    <property type="entry name" value="DUF6129"/>
</dbReference>
<evidence type="ECO:0000313" key="3">
    <source>
        <dbReference type="Proteomes" id="UP000587070"/>
    </source>
</evidence>
<accession>A0A840G306</accession>
<dbReference type="RefSeq" id="WP_200384990.1">
    <property type="nucleotide sequence ID" value="NZ_JACIGE010000013.1"/>
</dbReference>
<gene>
    <name evidence="2" type="ORF">GGD90_003134</name>
</gene>
<dbReference type="Proteomes" id="UP000587070">
    <property type="component" value="Unassembled WGS sequence"/>
</dbReference>
<dbReference type="AlphaFoldDB" id="A0A840G306"/>
<proteinExistence type="predicted"/>
<sequence length="105" mass="11369">MIDSIRIDAARLEAIVHALLELPATLDDESVAGSMRSLFPDLRFTSCADDDIPARSKPVAEVGKAAASEAPLFRLYLIDASEHCLRLTNDPELACGIVLARCDED</sequence>
<organism evidence="2 3">
    <name type="scientific">Rhodocyclus tenuis</name>
    <name type="common">Rhodospirillum tenue</name>
    <dbReference type="NCBI Taxonomy" id="1066"/>
    <lineage>
        <taxon>Bacteria</taxon>
        <taxon>Pseudomonadati</taxon>
        <taxon>Pseudomonadota</taxon>
        <taxon>Betaproteobacteria</taxon>
        <taxon>Rhodocyclales</taxon>
        <taxon>Rhodocyclaceae</taxon>
        <taxon>Rhodocyclus</taxon>
    </lineage>
</organism>
<dbReference type="Pfam" id="PF19624">
    <property type="entry name" value="DUF6129"/>
    <property type="match status" value="1"/>
</dbReference>
<evidence type="ECO:0000313" key="2">
    <source>
        <dbReference type="EMBL" id="MBB4248734.1"/>
    </source>
</evidence>
<keyword evidence="3" id="KW-1185">Reference proteome</keyword>
<comment type="caution">
    <text evidence="2">The sequence shown here is derived from an EMBL/GenBank/DDBJ whole genome shotgun (WGS) entry which is preliminary data.</text>
</comment>
<feature type="domain" description="DUF6129" evidence="1">
    <location>
        <begin position="32"/>
        <end position="90"/>
    </location>
</feature>